<proteinExistence type="predicted"/>
<dbReference type="EMBL" id="WIRE01000004">
    <property type="protein sequence ID" value="MQX54946.1"/>
    <property type="molecule type" value="Genomic_DNA"/>
</dbReference>
<organism evidence="2 3">
    <name type="scientific">Alcanivorax sediminis</name>
    <dbReference type="NCBI Taxonomy" id="2663008"/>
    <lineage>
        <taxon>Bacteria</taxon>
        <taxon>Pseudomonadati</taxon>
        <taxon>Pseudomonadota</taxon>
        <taxon>Gammaproteobacteria</taxon>
        <taxon>Oceanospirillales</taxon>
        <taxon>Alcanivoracaceae</taxon>
        <taxon>Alcanivorax</taxon>
    </lineage>
</organism>
<dbReference type="Proteomes" id="UP000469421">
    <property type="component" value="Unassembled WGS sequence"/>
</dbReference>
<dbReference type="RefSeq" id="WP_153502492.1">
    <property type="nucleotide sequence ID" value="NZ_JBMZXE010000041.1"/>
</dbReference>
<evidence type="ECO:0000259" key="1">
    <source>
        <dbReference type="Pfam" id="PF13472"/>
    </source>
</evidence>
<reference evidence="2 3" key="1">
    <citation type="submission" date="2019-10" db="EMBL/GenBank/DDBJ databases">
        <title>Alcanivorax sp.PA15-N-34 draft genome sequence.</title>
        <authorList>
            <person name="Liao X."/>
            <person name="Shao Z."/>
        </authorList>
    </citation>
    <scope>NUCLEOTIDE SEQUENCE [LARGE SCALE GENOMIC DNA]</scope>
    <source>
        <strain evidence="2 3">PA15-N-34</strain>
    </source>
</reference>
<dbReference type="InterPro" id="IPR013830">
    <property type="entry name" value="SGNH_hydro"/>
</dbReference>
<dbReference type="CDD" id="cd01836">
    <property type="entry name" value="FeeA_FeeB_like"/>
    <property type="match status" value="1"/>
</dbReference>
<comment type="caution">
    <text evidence="2">The sequence shown here is derived from an EMBL/GenBank/DDBJ whole genome shotgun (WGS) entry which is preliminary data.</text>
</comment>
<evidence type="ECO:0000313" key="3">
    <source>
        <dbReference type="Proteomes" id="UP000469421"/>
    </source>
</evidence>
<gene>
    <name evidence="2" type="ORF">GFN93_17010</name>
</gene>
<dbReference type="SUPFAM" id="SSF52266">
    <property type="entry name" value="SGNH hydrolase"/>
    <property type="match status" value="1"/>
</dbReference>
<dbReference type="AlphaFoldDB" id="A0A6N7LZW6"/>
<dbReference type="PANTHER" id="PTHR30383">
    <property type="entry name" value="THIOESTERASE 1/PROTEASE 1/LYSOPHOSPHOLIPASE L1"/>
    <property type="match status" value="1"/>
</dbReference>
<keyword evidence="2" id="KW-0378">Hydrolase</keyword>
<accession>A0A6N7LZW6</accession>
<dbReference type="InterPro" id="IPR036514">
    <property type="entry name" value="SGNH_hydro_sf"/>
</dbReference>
<sequence length="234" mass="25607">MHLPFWLTVAALSPAIAPLAVYTRHTTPRLPEAEGHRAGHHGGGSAGYRLLVLGESTAAGVGVPEHQQGLASQIARLLAHKSRRRVDWQTMGTNGIRMAALLDQVHNATLPEYDAVFVSMGVNDTTGLTPRKRYRQQLARLIQLIQHQQPDVAIYLLSVPPMHQFTALPSPLRQILGWRARLLDGQHQQLASTTANVFYLGYPPLSDPALLAEDGYHPSANGYLAMAEAIARQL</sequence>
<keyword evidence="3" id="KW-1185">Reference proteome</keyword>
<evidence type="ECO:0000313" key="2">
    <source>
        <dbReference type="EMBL" id="MQX54946.1"/>
    </source>
</evidence>
<dbReference type="InterPro" id="IPR051532">
    <property type="entry name" value="Ester_Hydrolysis_Enzymes"/>
</dbReference>
<feature type="domain" description="SGNH hydrolase-type esterase" evidence="1">
    <location>
        <begin position="52"/>
        <end position="223"/>
    </location>
</feature>
<name>A0A6N7LZW6_9GAMM</name>
<dbReference type="Gene3D" id="3.40.50.1110">
    <property type="entry name" value="SGNH hydrolase"/>
    <property type="match status" value="1"/>
</dbReference>
<dbReference type="PANTHER" id="PTHR30383:SF24">
    <property type="entry name" value="THIOESTERASE 1_PROTEASE 1_LYSOPHOSPHOLIPASE L1"/>
    <property type="match status" value="1"/>
</dbReference>
<dbReference type="Pfam" id="PF13472">
    <property type="entry name" value="Lipase_GDSL_2"/>
    <property type="match status" value="1"/>
</dbReference>
<protein>
    <submittedName>
        <fullName evidence="2">SGNH/GDSL hydrolase family protein</fullName>
    </submittedName>
</protein>
<dbReference type="GO" id="GO:0004622">
    <property type="term" value="F:phosphatidylcholine lysophospholipase activity"/>
    <property type="evidence" value="ECO:0007669"/>
    <property type="project" value="TreeGrafter"/>
</dbReference>